<keyword evidence="1" id="KW-0812">Transmembrane</keyword>
<keyword evidence="1" id="KW-0472">Membrane</keyword>
<feature type="transmembrane region" description="Helical" evidence="1">
    <location>
        <begin position="7"/>
        <end position="37"/>
    </location>
</feature>
<dbReference type="EMBL" id="CP096205">
    <property type="protein sequence ID" value="UPQ78291.1"/>
    <property type="molecule type" value="Genomic_DNA"/>
</dbReference>
<evidence type="ECO:0000313" key="3">
    <source>
        <dbReference type="Proteomes" id="UP000830583"/>
    </source>
</evidence>
<evidence type="ECO:0000256" key="1">
    <source>
        <dbReference type="SAM" id="Phobius"/>
    </source>
</evidence>
<gene>
    <name evidence="2" type="ORF">M0M57_11745</name>
</gene>
<keyword evidence="3" id="KW-1185">Reference proteome</keyword>
<feature type="transmembrane region" description="Helical" evidence="1">
    <location>
        <begin position="49"/>
        <end position="69"/>
    </location>
</feature>
<dbReference type="RefSeq" id="WP_248433218.1">
    <property type="nucleotide sequence ID" value="NZ_CP096205.1"/>
</dbReference>
<dbReference type="Proteomes" id="UP000830583">
    <property type="component" value="Chromosome"/>
</dbReference>
<feature type="transmembrane region" description="Helical" evidence="1">
    <location>
        <begin position="112"/>
        <end position="131"/>
    </location>
</feature>
<feature type="transmembrane region" description="Helical" evidence="1">
    <location>
        <begin position="81"/>
        <end position="100"/>
    </location>
</feature>
<protein>
    <recommendedName>
        <fullName evidence="4">Rod shape-determining protein MreD</fullName>
    </recommendedName>
</protein>
<accession>A0ABY4KBY2</accession>
<sequence length="136" mass="15604">MITNKEFISIIIVSTILFFVSDYFFNDAIMYIVGGLILAILDKIFSGEIGMPLSLMIWALILMLFIYLFIRIKTKALKYSILILIGILFCVVDLLVYSFFDVRDLATSNLNIALRVIIKSVFLNVISYFGWKKLNP</sequence>
<name>A0ABY4KBY2_9FLAO</name>
<evidence type="ECO:0000313" key="2">
    <source>
        <dbReference type="EMBL" id="UPQ78291.1"/>
    </source>
</evidence>
<organism evidence="2 3">
    <name type="scientific">Flavobacterium azooxidireducens</name>
    <dbReference type="NCBI Taxonomy" id="1871076"/>
    <lineage>
        <taxon>Bacteria</taxon>
        <taxon>Pseudomonadati</taxon>
        <taxon>Bacteroidota</taxon>
        <taxon>Flavobacteriia</taxon>
        <taxon>Flavobacteriales</taxon>
        <taxon>Flavobacteriaceae</taxon>
        <taxon>Flavobacterium</taxon>
    </lineage>
</organism>
<evidence type="ECO:0008006" key="4">
    <source>
        <dbReference type="Google" id="ProtNLM"/>
    </source>
</evidence>
<keyword evidence="1" id="KW-1133">Transmembrane helix</keyword>
<reference evidence="2" key="1">
    <citation type="submission" date="2022-04" db="EMBL/GenBank/DDBJ databases">
        <title>Consumption of N2O by Flavobacterium azooxidireducens sp. nov. isolated from Decomposing Leaf Litter of Phragmites australis (Cav.).</title>
        <authorList>
            <person name="Behrendt U."/>
            <person name="Spanner T."/>
            <person name="Augustin J."/>
            <person name="Horn M.A."/>
            <person name="Kolb S."/>
            <person name="Ulrich A."/>
        </authorList>
    </citation>
    <scope>NUCLEOTIDE SEQUENCE</scope>
    <source>
        <strain evidence="2">IGB 4-14</strain>
    </source>
</reference>
<proteinExistence type="predicted"/>